<dbReference type="Gene3D" id="1.20.120.160">
    <property type="entry name" value="HPT domain"/>
    <property type="match status" value="1"/>
</dbReference>
<name>A0ABV8MMN3_9NEIS</name>
<evidence type="ECO:0000313" key="4">
    <source>
        <dbReference type="EMBL" id="MFC4159319.1"/>
    </source>
</evidence>
<dbReference type="RefSeq" id="WP_378162952.1">
    <property type="nucleotide sequence ID" value="NZ_JBHSBU010000001.1"/>
</dbReference>
<feature type="domain" description="HPt" evidence="3">
    <location>
        <begin position="6"/>
        <end position="116"/>
    </location>
</feature>
<dbReference type="Proteomes" id="UP001595791">
    <property type="component" value="Unassembled WGS sequence"/>
</dbReference>
<protein>
    <submittedName>
        <fullName evidence="4">Hpt domain-containing protein</fullName>
    </submittedName>
</protein>
<dbReference type="InterPro" id="IPR008207">
    <property type="entry name" value="Sig_transdc_His_kin_Hpt_dom"/>
</dbReference>
<sequence>MSREALEQRLNELAAQFVNELPLRLEALDSALESWLLDGDELQRRRAVEVAHSLAGSGTLFGLEEITRHARAIEEALGQPGPELLPHRVGLHLTAARARVCPPVVRFQSNITQSTK</sequence>
<proteinExistence type="predicted"/>
<dbReference type="PROSITE" id="PS50894">
    <property type="entry name" value="HPT"/>
    <property type="match status" value="1"/>
</dbReference>
<keyword evidence="1" id="KW-0902">Two-component regulatory system</keyword>
<keyword evidence="5" id="KW-1185">Reference proteome</keyword>
<keyword evidence="2" id="KW-0597">Phosphoprotein</keyword>
<dbReference type="Pfam" id="PF01627">
    <property type="entry name" value="Hpt"/>
    <property type="match status" value="1"/>
</dbReference>
<reference evidence="5" key="1">
    <citation type="journal article" date="2019" name="Int. J. Syst. Evol. Microbiol.">
        <title>The Global Catalogue of Microorganisms (GCM) 10K type strain sequencing project: providing services to taxonomists for standard genome sequencing and annotation.</title>
        <authorList>
            <consortium name="The Broad Institute Genomics Platform"/>
            <consortium name="The Broad Institute Genome Sequencing Center for Infectious Disease"/>
            <person name="Wu L."/>
            <person name="Ma J."/>
        </authorList>
    </citation>
    <scope>NUCLEOTIDE SEQUENCE [LARGE SCALE GENOMIC DNA]</scope>
    <source>
        <strain evidence="5">LMG 29894</strain>
    </source>
</reference>
<evidence type="ECO:0000256" key="2">
    <source>
        <dbReference type="PROSITE-ProRule" id="PRU00110"/>
    </source>
</evidence>
<organism evidence="4 5">
    <name type="scientific">Chitinimonas lacunae</name>
    <dbReference type="NCBI Taxonomy" id="1963018"/>
    <lineage>
        <taxon>Bacteria</taxon>
        <taxon>Pseudomonadati</taxon>
        <taxon>Pseudomonadota</taxon>
        <taxon>Betaproteobacteria</taxon>
        <taxon>Neisseriales</taxon>
        <taxon>Chitinibacteraceae</taxon>
        <taxon>Chitinimonas</taxon>
    </lineage>
</organism>
<accession>A0ABV8MMN3</accession>
<evidence type="ECO:0000259" key="3">
    <source>
        <dbReference type="PROSITE" id="PS50894"/>
    </source>
</evidence>
<dbReference type="EMBL" id="JBHSBU010000001">
    <property type="protein sequence ID" value="MFC4159319.1"/>
    <property type="molecule type" value="Genomic_DNA"/>
</dbReference>
<dbReference type="SUPFAM" id="SSF47226">
    <property type="entry name" value="Histidine-containing phosphotransfer domain, HPT domain"/>
    <property type="match status" value="1"/>
</dbReference>
<feature type="modified residue" description="Phosphohistidine" evidence="2">
    <location>
        <position position="52"/>
    </location>
</feature>
<dbReference type="InterPro" id="IPR036641">
    <property type="entry name" value="HPT_dom_sf"/>
</dbReference>
<evidence type="ECO:0000313" key="5">
    <source>
        <dbReference type="Proteomes" id="UP001595791"/>
    </source>
</evidence>
<comment type="caution">
    <text evidence="4">The sequence shown here is derived from an EMBL/GenBank/DDBJ whole genome shotgun (WGS) entry which is preliminary data.</text>
</comment>
<evidence type="ECO:0000256" key="1">
    <source>
        <dbReference type="ARBA" id="ARBA00023012"/>
    </source>
</evidence>
<gene>
    <name evidence="4" type="ORF">ACFOW7_08110</name>
</gene>